<evidence type="ECO:0000313" key="1">
    <source>
        <dbReference type="EMBL" id="GAH50659.1"/>
    </source>
</evidence>
<name>X1H9Y5_9ZZZZ</name>
<sequence>YTEGSTATDIDVSASNLVIIAPASEYLVRATVTIAYGCEVGFDELSLAHTSSSHGNIAVSEFDPSTCSVQLTGNASVYEYQATLRGKLTFTTTTTNPSSLSRTLQFMV</sequence>
<gene>
    <name evidence="1" type="ORF">S03H2_26424</name>
</gene>
<feature type="non-terminal residue" evidence="1">
    <location>
        <position position="108"/>
    </location>
</feature>
<organism evidence="1">
    <name type="scientific">marine sediment metagenome</name>
    <dbReference type="NCBI Taxonomy" id="412755"/>
    <lineage>
        <taxon>unclassified sequences</taxon>
        <taxon>metagenomes</taxon>
        <taxon>ecological metagenomes</taxon>
    </lineage>
</organism>
<dbReference type="EMBL" id="BARU01015320">
    <property type="protein sequence ID" value="GAH50659.1"/>
    <property type="molecule type" value="Genomic_DNA"/>
</dbReference>
<comment type="caution">
    <text evidence="1">The sequence shown here is derived from an EMBL/GenBank/DDBJ whole genome shotgun (WGS) entry which is preliminary data.</text>
</comment>
<reference evidence="1" key="1">
    <citation type="journal article" date="2014" name="Front. Microbiol.">
        <title>High frequency of phylogenetically diverse reductive dehalogenase-homologous genes in deep subseafloor sedimentary metagenomes.</title>
        <authorList>
            <person name="Kawai M."/>
            <person name="Futagami T."/>
            <person name="Toyoda A."/>
            <person name="Takaki Y."/>
            <person name="Nishi S."/>
            <person name="Hori S."/>
            <person name="Arai W."/>
            <person name="Tsubouchi T."/>
            <person name="Morono Y."/>
            <person name="Uchiyama I."/>
            <person name="Ito T."/>
            <person name="Fujiyama A."/>
            <person name="Inagaki F."/>
            <person name="Takami H."/>
        </authorList>
    </citation>
    <scope>NUCLEOTIDE SEQUENCE</scope>
    <source>
        <strain evidence="1">Expedition CK06-06</strain>
    </source>
</reference>
<proteinExistence type="predicted"/>
<accession>X1H9Y5</accession>
<dbReference type="AlphaFoldDB" id="X1H9Y5"/>
<feature type="non-terminal residue" evidence="1">
    <location>
        <position position="1"/>
    </location>
</feature>
<protein>
    <submittedName>
        <fullName evidence="1">Uncharacterized protein</fullName>
    </submittedName>
</protein>